<dbReference type="WBParaSite" id="PS1159_v2.g618.t1">
    <property type="protein sequence ID" value="PS1159_v2.g618.t1"/>
    <property type="gene ID" value="PS1159_v2.g618"/>
</dbReference>
<protein>
    <submittedName>
        <fullName evidence="2">Uncharacterized protein</fullName>
    </submittedName>
</protein>
<proteinExistence type="predicted"/>
<dbReference type="Proteomes" id="UP000887580">
    <property type="component" value="Unplaced"/>
</dbReference>
<name>A0AC35GL82_9BILA</name>
<evidence type="ECO:0000313" key="1">
    <source>
        <dbReference type="Proteomes" id="UP000887580"/>
    </source>
</evidence>
<accession>A0AC35GL82</accession>
<organism evidence="1 2">
    <name type="scientific">Panagrolaimus sp. PS1159</name>
    <dbReference type="NCBI Taxonomy" id="55785"/>
    <lineage>
        <taxon>Eukaryota</taxon>
        <taxon>Metazoa</taxon>
        <taxon>Ecdysozoa</taxon>
        <taxon>Nematoda</taxon>
        <taxon>Chromadorea</taxon>
        <taxon>Rhabditida</taxon>
        <taxon>Tylenchina</taxon>
        <taxon>Panagrolaimomorpha</taxon>
        <taxon>Panagrolaimoidea</taxon>
        <taxon>Panagrolaimidae</taxon>
        <taxon>Panagrolaimus</taxon>
    </lineage>
</organism>
<sequence>MTTEYQAEKCRILFKNDHCIVLQNEEWIPMYVSFLKTLPIVGKEAGKDLEKSPESVIYDFLKLIGSTSKTITFDPKWKFQLVEMDESDDPKIGYKVKTFEGYKIISPEMALTIYLQKLINIYEKRIGKNVDEIRICMMDTVLTEILKEAFENAAKRLKKSIVFC</sequence>
<reference evidence="2" key="1">
    <citation type="submission" date="2022-11" db="UniProtKB">
        <authorList>
            <consortium name="WormBaseParasite"/>
        </authorList>
    </citation>
    <scope>IDENTIFICATION</scope>
</reference>
<evidence type="ECO:0000313" key="2">
    <source>
        <dbReference type="WBParaSite" id="PS1159_v2.g618.t1"/>
    </source>
</evidence>